<sequence>MASQKLTEYERQRLENIKRNAEMVAALKLHSKAATLSAATAKRHRTKTYKTSPEKKPKTETPIVIRRSLRTRGMPPDSKGLPDDFSDNFDKTPKSVSVIKPQSPRVLGPISMVDAFSGDDETESNKMLVGTILSIAKETQVGVSVKDVKDEIFSEKGTLGSCKSEGFESLGTEKVDESLSGKRKLVKGVVKNEHLDGLVKIEESDQWLESLDLKPENVARLLPGRIMVVKFFPCSSVRMIAAGNKFGNIAFWNVDSNNEKEDGIYLYRPHTGPISGILIHQHSMSKIYSSCYDGFIRLMDAEKEVFDLVHSCDDTIFSLSQQPNNSETLYFAEGRGGLKVWDIRTGKSSKNWMLHEDRINTINFNSQNPNIMATSSTDGTACIWDLRSMSAHKLKTLKTVSHSRAVHSAYFSPSGSSLATTRTRGRPSNAQRLPCLSWLDQPNRLLVLECVGRLGRSRQFRLDNKVGILSGVNFEDACMIYHDNWTGRWLSSFRGIWGWDDSYIFIGNMKRGVDVISPSQKRSVMTLQSPEMSAIPCRFDAHPYEIGMLAGATSGGQVYLWTP</sequence>
<keyword evidence="4" id="KW-0227">DNA damage</keyword>
<feature type="repeat" description="WD" evidence="6">
    <location>
        <begin position="352"/>
        <end position="394"/>
    </location>
</feature>
<keyword evidence="2 6" id="KW-0853">WD repeat</keyword>
<dbReference type="PANTHER" id="PTHR14773:SF0">
    <property type="entry name" value="WD REPEAT-CONTAINING PROTEIN 76"/>
    <property type="match status" value="1"/>
</dbReference>
<dbReference type="Pfam" id="PF00400">
    <property type="entry name" value="WD40"/>
    <property type="match status" value="1"/>
</dbReference>
<dbReference type="GO" id="GO:0003677">
    <property type="term" value="F:DNA binding"/>
    <property type="evidence" value="ECO:0007669"/>
    <property type="project" value="UniProtKB-KW"/>
</dbReference>
<protein>
    <recommendedName>
        <fullName evidence="10">WD repeat-containing protein 76-like</fullName>
    </recommendedName>
</protein>
<dbReference type="InterPro" id="IPR036322">
    <property type="entry name" value="WD40_repeat_dom_sf"/>
</dbReference>
<evidence type="ECO:0000256" key="6">
    <source>
        <dbReference type="PROSITE-ProRule" id="PRU00221"/>
    </source>
</evidence>
<dbReference type="InterPro" id="IPR019775">
    <property type="entry name" value="WD40_repeat_CS"/>
</dbReference>
<dbReference type="PANTHER" id="PTHR14773">
    <property type="entry name" value="WD REPEAT-CONTAINING PROTEIN 76"/>
    <property type="match status" value="1"/>
</dbReference>
<dbReference type="PROSITE" id="PS00678">
    <property type="entry name" value="WD_REPEATS_1"/>
    <property type="match status" value="1"/>
</dbReference>
<evidence type="ECO:0000256" key="3">
    <source>
        <dbReference type="ARBA" id="ARBA00022737"/>
    </source>
</evidence>
<proteinExistence type="inferred from homology"/>
<evidence type="ECO:0000313" key="9">
    <source>
        <dbReference type="Proteomes" id="UP000701853"/>
    </source>
</evidence>
<dbReference type="InterPro" id="IPR015943">
    <property type="entry name" value="WD40/YVTN_repeat-like_dom_sf"/>
</dbReference>
<evidence type="ECO:0000256" key="1">
    <source>
        <dbReference type="ARBA" id="ARBA00005434"/>
    </source>
</evidence>
<comment type="caution">
    <text evidence="8">The sequence shown here is derived from an EMBL/GenBank/DDBJ whole genome shotgun (WGS) entry which is preliminary data.</text>
</comment>
<dbReference type="PROSITE" id="PS50294">
    <property type="entry name" value="WD_REPEATS_REGION"/>
    <property type="match status" value="1"/>
</dbReference>
<evidence type="ECO:0000313" key="8">
    <source>
        <dbReference type="EMBL" id="KAG8491232.1"/>
    </source>
</evidence>
<feature type="region of interest" description="Disordered" evidence="7">
    <location>
        <begin position="35"/>
        <end position="60"/>
    </location>
</feature>
<gene>
    <name evidence="8" type="ORF">CXB51_014380</name>
</gene>
<accession>A0A8J5Z429</accession>
<dbReference type="OrthoDB" id="9890280at2759"/>
<organism evidence="8 9">
    <name type="scientific">Gossypium anomalum</name>
    <dbReference type="NCBI Taxonomy" id="47600"/>
    <lineage>
        <taxon>Eukaryota</taxon>
        <taxon>Viridiplantae</taxon>
        <taxon>Streptophyta</taxon>
        <taxon>Embryophyta</taxon>
        <taxon>Tracheophyta</taxon>
        <taxon>Spermatophyta</taxon>
        <taxon>Magnoliopsida</taxon>
        <taxon>eudicotyledons</taxon>
        <taxon>Gunneridae</taxon>
        <taxon>Pentapetalae</taxon>
        <taxon>rosids</taxon>
        <taxon>malvids</taxon>
        <taxon>Malvales</taxon>
        <taxon>Malvaceae</taxon>
        <taxon>Malvoideae</taxon>
        <taxon>Gossypium</taxon>
    </lineage>
</organism>
<dbReference type="EMBL" id="JAHUZN010000006">
    <property type="protein sequence ID" value="KAG8491232.1"/>
    <property type="molecule type" value="Genomic_DNA"/>
</dbReference>
<keyword evidence="9" id="KW-1185">Reference proteome</keyword>
<dbReference type="Gene3D" id="2.130.10.10">
    <property type="entry name" value="YVTN repeat-like/Quinoprotein amine dehydrogenase"/>
    <property type="match status" value="2"/>
</dbReference>
<evidence type="ECO:0000256" key="2">
    <source>
        <dbReference type="ARBA" id="ARBA00022574"/>
    </source>
</evidence>
<dbReference type="InterPro" id="IPR050853">
    <property type="entry name" value="WD_repeat_DNA-damage-binding"/>
</dbReference>
<dbReference type="InterPro" id="IPR001680">
    <property type="entry name" value="WD40_rpt"/>
</dbReference>
<dbReference type="SMART" id="SM00320">
    <property type="entry name" value="WD40"/>
    <property type="match status" value="3"/>
</dbReference>
<reference evidence="8 9" key="1">
    <citation type="journal article" date="2021" name="bioRxiv">
        <title>The Gossypium anomalum genome as a resource for cotton improvement and evolutionary analysis of hybrid incompatibility.</title>
        <authorList>
            <person name="Grover C.E."/>
            <person name="Yuan D."/>
            <person name="Arick M.A."/>
            <person name="Miller E.R."/>
            <person name="Hu G."/>
            <person name="Peterson D.G."/>
            <person name="Wendel J.F."/>
            <person name="Udall J.A."/>
        </authorList>
    </citation>
    <scope>NUCLEOTIDE SEQUENCE [LARGE SCALE GENOMIC DNA]</scope>
    <source>
        <strain evidence="8">JFW-Udall</strain>
        <tissue evidence="8">Leaf</tissue>
    </source>
</reference>
<dbReference type="GO" id="GO:2000001">
    <property type="term" value="P:regulation of DNA damage checkpoint"/>
    <property type="evidence" value="ECO:0007669"/>
    <property type="project" value="TreeGrafter"/>
</dbReference>
<comment type="similarity">
    <text evidence="1">Belongs to the WD repeat DDB2/WDR76 family.</text>
</comment>
<evidence type="ECO:0000256" key="7">
    <source>
        <dbReference type="SAM" id="MobiDB-lite"/>
    </source>
</evidence>
<dbReference type="AlphaFoldDB" id="A0A8J5Z429"/>
<dbReference type="SUPFAM" id="SSF50978">
    <property type="entry name" value="WD40 repeat-like"/>
    <property type="match status" value="1"/>
</dbReference>
<evidence type="ECO:0008006" key="10">
    <source>
        <dbReference type="Google" id="ProtNLM"/>
    </source>
</evidence>
<keyword evidence="5" id="KW-0238">DNA-binding</keyword>
<dbReference type="GO" id="GO:0006974">
    <property type="term" value="P:DNA damage response"/>
    <property type="evidence" value="ECO:0007669"/>
    <property type="project" value="UniProtKB-KW"/>
</dbReference>
<keyword evidence="3" id="KW-0677">Repeat</keyword>
<dbReference type="Proteomes" id="UP000701853">
    <property type="component" value="Chromosome 6"/>
</dbReference>
<dbReference type="PROSITE" id="PS50082">
    <property type="entry name" value="WD_REPEATS_2"/>
    <property type="match status" value="1"/>
</dbReference>
<evidence type="ECO:0000256" key="5">
    <source>
        <dbReference type="ARBA" id="ARBA00023125"/>
    </source>
</evidence>
<evidence type="ECO:0000256" key="4">
    <source>
        <dbReference type="ARBA" id="ARBA00022763"/>
    </source>
</evidence>
<dbReference type="GO" id="GO:0005634">
    <property type="term" value="C:nucleus"/>
    <property type="evidence" value="ECO:0007669"/>
    <property type="project" value="TreeGrafter"/>
</dbReference>
<name>A0A8J5Z429_9ROSI</name>